<dbReference type="PRINTS" id="PR00332">
    <property type="entry name" value="HISTRIAD"/>
</dbReference>
<feature type="short sequence motif" description="Histidine triad motif" evidence="2 3">
    <location>
        <begin position="95"/>
        <end position="99"/>
    </location>
</feature>
<dbReference type="InterPro" id="IPR036265">
    <property type="entry name" value="HIT-like_sf"/>
</dbReference>
<dbReference type="PROSITE" id="PS51084">
    <property type="entry name" value="HIT_2"/>
    <property type="match status" value="1"/>
</dbReference>
<feature type="domain" description="HIT" evidence="4">
    <location>
        <begin position="4"/>
        <end position="110"/>
    </location>
</feature>
<evidence type="ECO:0000256" key="2">
    <source>
        <dbReference type="PIRSR" id="PIRSR601310-3"/>
    </source>
</evidence>
<dbReference type="GO" id="GO:0003824">
    <property type="term" value="F:catalytic activity"/>
    <property type="evidence" value="ECO:0007669"/>
    <property type="project" value="InterPro"/>
</dbReference>
<name>A0A6V8N1V8_9BACT</name>
<dbReference type="PANTHER" id="PTHR42997:SF1">
    <property type="entry name" value="AP-4-A PHOSPHORYLASE"/>
    <property type="match status" value="1"/>
</dbReference>
<accession>A0A6V8N1V8</accession>
<dbReference type="InterPro" id="IPR052908">
    <property type="entry name" value="AP-4-A_phosphorylase"/>
</dbReference>
<dbReference type="AlphaFoldDB" id="A0A6V8N1V8"/>
<evidence type="ECO:0000313" key="5">
    <source>
        <dbReference type="EMBL" id="GFO66475.1"/>
    </source>
</evidence>
<protein>
    <submittedName>
        <fullName evidence="5">HIT family protein</fullName>
    </submittedName>
</protein>
<dbReference type="SUPFAM" id="SSF54197">
    <property type="entry name" value="HIT-like"/>
    <property type="match status" value="1"/>
</dbReference>
<dbReference type="EMBL" id="BLXZ01000001">
    <property type="protein sequence ID" value="GFO66475.1"/>
    <property type="molecule type" value="Genomic_DNA"/>
</dbReference>
<dbReference type="InterPro" id="IPR001310">
    <property type="entry name" value="Histidine_triad_HIT"/>
</dbReference>
<keyword evidence="6" id="KW-1185">Reference proteome</keyword>
<evidence type="ECO:0000313" key="6">
    <source>
        <dbReference type="Proteomes" id="UP000587586"/>
    </source>
</evidence>
<dbReference type="InterPro" id="IPR011146">
    <property type="entry name" value="HIT-like"/>
</dbReference>
<dbReference type="Pfam" id="PF01230">
    <property type="entry name" value="HIT"/>
    <property type="match status" value="1"/>
</dbReference>
<evidence type="ECO:0000259" key="4">
    <source>
        <dbReference type="PROSITE" id="PS51084"/>
    </source>
</evidence>
<dbReference type="PANTHER" id="PTHR42997">
    <property type="entry name" value="HIT FAMILY HYDROLASE"/>
    <property type="match status" value="1"/>
</dbReference>
<evidence type="ECO:0000256" key="3">
    <source>
        <dbReference type="PROSITE-ProRule" id="PRU00464"/>
    </source>
</evidence>
<dbReference type="Gene3D" id="3.30.428.10">
    <property type="entry name" value="HIT-like"/>
    <property type="match status" value="1"/>
</dbReference>
<dbReference type="Proteomes" id="UP000587586">
    <property type="component" value="Unassembled WGS sequence"/>
</dbReference>
<reference evidence="6" key="1">
    <citation type="submission" date="2020-06" db="EMBL/GenBank/DDBJ databases">
        <title>Draft genomic sequecing of Geomonas sp. Red745.</title>
        <authorList>
            <person name="Itoh H."/>
            <person name="Xu Z.X."/>
            <person name="Ushijima N."/>
            <person name="Masuda Y."/>
            <person name="Shiratori Y."/>
            <person name="Senoo K."/>
        </authorList>
    </citation>
    <scope>NUCLEOTIDE SEQUENCE [LARGE SCALE GENOMIC DNA]</scope>
    <source>
        <strain evidence="6">Red745</strain>
    </source>
</reference>
<dbReference type="RefSeq" id="WP_183359015.1">
    <property type="nucleotide sequence ID" value="NZ_BLXZ01000001.1"/>
</dbReference>
<gene>
    <name evidence="5" type="ORF">GMLC_00540</name>
</gene>
<comment type="caution">
    <text evidence="5">The sequence shown here is derived from an EMBL/GenBank/DDBJ whole genome shotgun (WGS) entry which is preliminary data.</text>
</comment>
<proteinExistence type="predicted"/>
<evidence type="ECO:0000256" key="1">
    <source>
        <dbReference type="PIRSR" id="PIRSR601310-1"/>
    </source>
</evidence>
<dbReference type="InterPro" id="IPR019808">
    <property type="entry name" value="Histidine_triad_CS"/>
</dbReference>
<dbReference type="PROSITE" id="PS00892">
    <property type="entry name" value="HIT_1"/>
    <property type="match status" value="1"/>
</dbReference>
<sequence>MPETSCPFCQVEPAKVLVENEHAIAFLDAFPVTVGHTLVVPRRHVVSFFDATPEEQAALFDLVGRVRELLVAERAPDGFNLGINDGAAAGQTVMHLHLHLIPRYAGDTEDPRGGVRWIMPEKAPYWKREQAARQNGGERDHVRP</sequence>
<feature type="active site" description="Tele-AMP-histidine intermediate" evidence="1">
    <location>
        <position position="97"/>
    </location>
</feature>
<organism evidence="5 6">
    <name type="scientific">Geomonas limicola</name>
    <dbReference type="NCBI Taxonomy" id="2740186"/>
    <lineage>
        <taxon>Bacteria</taxon>
        <taxon>Pseudomonadati</taxon>
        <taxon>Thermodesulfobacteriota</taxon>
        <taxon>Desulfuromonadia</taxon>
        <taxon>Geobacterales</taxon>
        <taxon>Geobacteraceae</taxon>
        <taxon>Geomonas</taxon>
    </lineage>
</organism>